<organism evidence="2 3">
    <name type="scientific">Aedoeadaptatus acetigenes</name>
    <dbReference type="NCBI Taxonomy" id="2981723"/>
    <lineage>
        <taxon>Bacteria</taxon>
        <taxon>Bacillati</taxon>
        <taxon>Bacillota</taxon>
        <taxon>Tissierellia</taxon>
        <taxon>Tissierellales</taxon>
        <taxon>Peptoniphilaceae</taxon>
        <taxon>Aedoeadaptatus</taxon>
    </lineage>
</organism>
<dbReference type="InterPro" id="IPR007212">
    <property type="entry name" value="Zf-like"/>
</dbReference>
<dbReference type="Proteomes" id="UP001481872">
    <property type="component" value="Unassembled WGS sequence"/>
</dbReference>
<comment type="caution">
    <text evidence="2">The sequence shown here is derived from an EMBL/GenBank/DDBJ whole genome shotgun (WGS) entry which is preliminary data.</text>
</comment>
<proteinExistence type="predicted"/>
<dbReference type="EMBL" id="JBBNPS010000001">
    <property type="protein sequence ID" value="MEQ3352846.1"/>
    <property type="molecule type" value="Genomic_DNA"/>
</dbReference>
<keyword evidence="3" id="KW-1185">Reference proteome</keyword>
<feature type="domain" description="Cysteine-rich small" evidence="1">
    <location>
        <begin position="5"/>
        <end position="82"/>
    </location>
</feature>
<name>A0ABV1J3S3_9FIRM</name>
<reference evidence="2 3" key="1">
    <citation type="submission" date="2024-04" db="EMBL/GenBank/DDBJ databases">
        <title>Human intestinal bacterial collection.</title>
        <authorList>
            <person name="Pauvert C."/>
            <person name="Hitch T.C.A."/>
            <person name="Clavel T."/>
        </authorList>
    </citation>
    <scope>NUCLEOTIDE SEQUENCE [LARGE SCALE GENOMIC DNA]</scope>
    <source>
        <strain evidence="2 3">CLA-SR-H026</strain>
    </source>
</reference>
<evidence type="ECO:0000313" key="2">
    <source>
        <dbReference type="EMBL" id="MEQ3352846.1"/>
    </source>
</evidence>
<accession>A0ABV1J3S3</accession>
<evidence type="ECO:0000259" key="1">
    <source>
        <dbReference type="Pfam" id="PF04071"/>
    </source>
</evidence>
<dbReference type="RefSeq" id="WP_108830817.1">
    <property type="nucleotide sequence ID" value="NZ_JAOQJD010000001.1"/>
</dbReference>
<protein>
    <submittedName>
        <fullName evidence="2">Cysteine-rich small domain-containing protein</fullName>
    </submittedName>
</protein>
<sequence>MEFSYRFYTNKACKYFPCHAMEGDFNCMFCYCPLYLLDEGCGGNFSYVGGVKDCSNCTIPHRPKGYDYINDRLREEISKRKEANEG</sequence>
<gene>
    <name evidence="2" type="ORF">AAA081_00805</name>
</gene>
<evidence type="ECO:0000313" key="3">
    <source>
        <dbReference type="Proteomes" id="UP001481872"/>
    </source>
</evidence>
<dbReference type="Pfam" id="PF04071">
    <property type="entry name" value="zf-like"/>
    <property type="match status" value="1"/>
</dbReference>